<dbReference type="RefSeq" id="WP_124899890.1">
    <property type="nucleotide sequence ID" value="NZ_RQTJ01000025.1"/>
</dbReference>
<sequence>MEKLLLLLVVCMLLSCDDDIDDVITRYQTNSKSQELVGFWQLKGTYPPIKTGQNNEVAVFFNGYLGITHQEILFLDNDYLRFLNIAATNGDTIYQFNTVNKFHWYNQGNFINALHQSQYNSSNYQTIQEHQFPYKFGTTKDTLILQCNGKILYLLKKINVKYKEYTVD</sequence>
<evidence type="ECO:0000313" key="1">
    <source>
        <dbReference type="EMBL" id="RRA93205.1"/>
    </source>
</evidence>
<dbReference type="Proteomes" id="UP000268372">
    <property type="component" value="Unassembled WGS sequence"/>
</dbReference>
<dbReference type="OrthoDB" id="1360339at2"/>
<dbReference type="EMBL" id="RQTJ01000025">
    <property type="protein sequence ID" value="RRA93205.1"/>
    <property type="molecule type" value="Genomic_DNA"/>
</dbReference>
<keyword evidence="2" id="KW-1185">Reference proteome</keyword>
<organism evidence="1 2">
    <name type="scientific">Paenimyroides viscosum</name>
    <dbReference type="NCBI Taxonomy" id="2488729"/>
    <lineage>
        <taxon>Bacteria</taxon>
        <taxon>Pseudomonadati</taxon>
        <taxon>Bacteroidota</taxon>
        <taxon>Flavobacteriia</taxon>
        <taxon>Flavobacteriales</taxon>
        <taxon>Flavobacteriaceae</taxon>
        <taxon>Paenimyroides</taxon>
    </lineage>
</organism>
<protein>
    <recommendedName>
        <fullName evidence="3">Lipocalin-like domain-containing protein</fullName>
    </recommendedName>
</protein>
<proteinExistence type="predicted"/>
<dbReference type="AlphaFoldDB" id="A0A3P1AWL9"/>
<name>A0A3P1AWL9_9FLAO</name>
<accession>A0A3P1AWL9</accession>
<comment type="caution">
    <text evidence="1">The sequence shown here is derived from an EMBL/GenBank/DDBJ whole genome shotgun (WGS) entry which is preliminary data.</text>
</comment>
<dbReference type="PROSITE" id="PS51257">
    <property type="entry name" value="PROKAR_LIPOPROTEIN"/>
    <property type="match status" value="1"/>
</dbReference>
<evidence type="ECO:0000313" key="2">
    <source>
        <dbReference type="Proteomes" id="UP000268372"/>
    </source>
</evidence>
<reference evidence="1 2" key="1">
    <citation type="submission" date="2018-11" db="EMBL/GenBank/DDBJ databases">
        <title>Flavobacterium sp. nov., YIM 102796 draft genome.</title>
        <authorList>
            <person name="Li G."/>
            <person name="Jiang Y."/>
        </authorList>
    </citation>
    <scope>NUCLEOTIDE SEQUENCE [LARGE SCALE GENOMIC DNA]</scope>
    <source>
        <strain evidence="1 2">YIM 102796</strain>
    </source>
</reference>
<gene>
    <name evidence="1" type="ORF">EG242_10805</name>
</gene>
<evidence type="ECO:0008006" key="3">
    <source>
        <dbReference type="Google" id="ProtNLM"/>
    </source>
</evidence>